<protein>
    <submittedName>
        <fullName evidence="1">Aspartate kinase</fullName>
        <ecNumber evidence="1">2.7.2.4</ecNumber>
    </submittedName>
</protein>
<dbReference type="EMBL" id="AAQH01000016">
    <property type="protein sequence ID" value="EAT11517.1"/>
    <property type="molecule type" value="Genomic_DNA"/>
</dbReference>
<organism evidence="1 2">
    <name type="scientific">Bermanella marisrubri</name>
    <dbReference type="NCBI Taxonomy" id="207949"/>
    <lineage>
        <taxon>Bacteria</taxon>
        <taxon>Pseudomonadati</taxon>
        <taxon>Pseudomonadota</taxon>
        <taxon>Gammaproteobacteria</taxon>
        <taxon>Oceanospirillales</taxon>
        <taxon>Oceanospirillaceae</taxon>
        <taxon>Bermanella</taxon>
    </lineage>
</organism>
<dbReference type="HOGENOM" id="CLU_3427317_0_0_6"/>
<dbReference type="AlphaFoldDB" id="Q1N046"/>
<keyword evidence="1" id="KW-0418">Kinase</keyword>
<proteinExistence type="predicted"/>
<name>Q1N046_9GAMM</name>
<keyword evidence="1" id="KW-0808">Transferase</keyword>
<evidence type="ECO:0000313" key="1">
    <source>
        <dbReference type="EMBL" id="EAT11517.1"/>
    </source>
</evidence>
<dbReference type="GO" id="GO:0004072">
    <property type="term" value="F:aspartate kinase activity"/>
    <property type="evidence" value="ECO:0007669"/>
    <property type="project" value="UniProtKB-EC"/>
</dbReference>
<feature type="non-terminal residue" evidence="1">
    <location>
        <position position="1"/>
    </location>
</feature>
<accession>Q1N046</accession>
<dbReference type="EC" id="2.7.2.4" evidence="1"/>
<comment type="caution">
    <text evidence="1">The sequence shown here is derived from an EMBL/GenBank/DDBJ whole genome shotgun (WGS) entry which is preliminary data.</text>
</comment>
<gene>
    <name evidence="1" type="ORF">RED65_02564</name>
</gene>
<reference evidence="1 2" key="1">
    <citation type="submission" date="2006-03" db="EMBL/GenBank/DDBJ databases">
        <authorList>
            <person name="Pinhassi J."/>
            <person name="Pedros-Alio C."/>
            <person name="Ferriera S."/>
            <person name="Johnson J."/>
            <person name="Kravitz S."/>
            <person name="Halpern A."/>
            <person name="Remington K."/>
            <person name="Beeson K."/>
            <person name="Tran B."/>
            <person name="Rogers Y.-H."/>
            <person name="Friedman R."/>
            <person name="Venter J.C."/>
        </authorList>
    </citation>
    <scope>NUCLEOTIDE SEQUENCE [LARGE SCALE GENOMIC DNA]</scope>
    <source>
        <strain evidence="1 2">RED65</strain>
    </source>
</reference>
<keyword evidence="2" id="KW-1185">Reference proteome</keyword>
<dbReference type="Proteomes" id="UP000004263">
    <property type="component" value="Unassembled WGS sequence"/>
</dbReference>
<evidence type="ECO:0000313" key="2">
    <source>
        <dbReference type="Proteomes" id="UP000004263"/>
    </source>
</evidence>
<sequence>KPEGIQDALNAFDAWAQQNL</sequence>